<name>A0A6J4NBL8_9CYAN</name>
<protein>
    <submittedName>
        <fullName evidence="1">Uncharacterized protein</fullName>
    </submittedName>
</protein>
<sequence length="37" mass="3864">MLNKLLPTMIARAPGEGEKGKGGEGVRVVRAARGTEI</sequence>
<dbReference type="AlphaFoldDB" id="A0A6J4NBL8"/>
<reference evidence="1" key="1">
    <citation type="submission" date="2020-02" db="EMBL/GenBank/DDBJ databases">
        <authorList>
            <person name="Meier V. D."/>
        </authorList>
    </citation>
    <scope>NUCLEOTIDE SEQUENCE</scope>
    <source>
        <strain evidence="1">AVDCRST_MAG84</strain>
    </source>
</reference>
<organism evidence="1">
    <name type="scientific">uncultured Microcoleus sp</name>
    <dbReference type="NCBI Taxonomy" id="259945"/>
    <lineage>
        <taxon>Bacteria</taxon>
        <taxon>Bacillati</taxon>
        <taxon>Cyanobacteriota</taxon>
        <taxon>Cyanophyceae</taxon>
        <taxon>Oscillatoriophycideae</taxon>
        <taxon>Oscillatoriales</taxon>
        <taxon>Microcoleaceae</taxon>
        <taxon>Microcoleus</taxon>
        <taxon>environmental samples</taxon>
    </lineage>
</organism>
<proteinExistence type="predicted"/>
<evidence type="ECO:0000313" key="1">
    <source>
        <dbReference type="EMBL" id="CAA9383301.1"/>
    </source>
</evidence>
<gene>
    <name evidence="1" type="ORF">AVDCRST_MAG84-5209</name>
</gene>
<accession>A0A6J4NBL8</accession>
<dbReference type="EMBL" id="CADCTZ010001174">
    <property type="protein sequence ID" value="CAA9383301.1"/>
    <property type="molecule type" value="Genomic_DNA"/>
</dbReference>